<feature type="transmembrane region" description="Helical" evidence="1">
    <location>
        <begin position="21"/>
        <end position="37"/>
    </location>
</feature>
<feature type="transmembrane region" description="Helical" evidence="1">
    <location>
        <begin position="144"/>
        <end position="164"/>
    </location>
</feature>
<dbReference type="EMBL" id="JAOCZP010000012">
    <property type="protein sequence ID" value="MCT7378216.1"/>
    <property type="molecule type" value="Genomic_DNA"/>
</dbReference>
<dbReference type="InterPro" id="IPR002656">
    <property type="entry name" value="Acyl_transf_3_dom"/>
</dbReference>
<feature type="transmembrane region" description="Helical" evidence="1">
    <location>
        <begin position="359"/>
        <end position="380"/>
    </location>
</feature>
<evidence type="ECO:0000259" key="3">
    <source>
        <dbReference type="Pfam" id="PF19040"/>
    </source>
</evidence>
<dbReference type="RefSeq" id="WP_260907075.1">
    <property type="nucleotide sequence ID" value="NZ_JAOCZP010000012.1"/>
</dbReference>
<dbReference type="InterPro" id="IPR050879">
    <property type="entry name" value="Acyltransferase_3"/>
</dbReference>
<dbReference type="Pfam" id="PF19040">
    <property type="entry name" value="SGNH"/>
    <property type="match status" value="1"/>
</dbReference>
<reference evidence="4 5" key="1">
    <citation type="submission" date="2022-09" db="EMBL/GenBank/DDBJ databases">
        <title>Chelativorans salina sp. nov., a novel slightly halophilic bacterium isolated from a saline lake sediment enrichment.</title>
        <authorList>
            <person name="Gao L."/>
            <person name="Fang B.-Z."/>
            <person name="Li W.-J."/>
        </authorList>
    </citation>
    <scope>NUCLEOTIDE SEQUENCE [LARGE SCALE GENOMIC DNA]</scope>
    <source>
        <strain evidence="4 5">EGI FJ00035</strain>
    </source>
</reference>
<organism evidence="4 5">
    <name type="scientific">Chelativorans salis</name>
    <dbReference type="NCBI Taxonomy" id="2978478"/>
    <lineage>
        <taxon>Bacteria</taxon>
        <taxon>Pseudomonadati</taxon>
        <taxon>Pseudomonadota</taxon>
        <taxon>Alphaproteobacteria</taxon>
        <taxon>Hyphomicrobiales</taxon>
        <taxon>Phyllobacteriaceae</taxon>
        <taxon>Chelativorans</taxon>
    </lineage>
</organism>
<comment type="caution">
    <text evidence="4">The sequence shown here is derived from an EMBL/GenBank/DDBJ whole genome shotgun (WGS) entry which is preliminary data.</text>
</comment>
<dbReference type="Proteomes" id="UP001320831">
    <property type="component" value="Unassembled WGS sequence"/>
</dbReference>
<sequence>MLQRKYSDIRAGHSYREDIDGLRALAVVPVVLYHAGLGPFSGGFVGVDVFFVISGFLITGIITGEIERGDFSVIHFYERRARRLLPALFAVLITSFIAGWFLLIPSEFSDLSHSATATLFFSSNLFFWNSLGYFSDASEFHPLLHTWSLAVEEQFYLLFPLALVISQGRRQATQRIIISIVLLGSLVLSIYAVKHFPEGAFYLLPTRAWELMCGALLATHVVPSISSPRIRSSLSLAGVALILVPMLTYTSATPFPGLAAIPPCIGTMLIIYCGRSSLAAKVLSTKPLVWIGLISYSLYLWHWPILSFLRIDQGSVHLPIFLSLSATVASFAAAYISWNYIERPFRVRTAVSRRKVFQLSGMGCIVVIAASTSVSATNGFPVRYDRNVTSFLELNTADIVGGRCAEGCPFGVEEAPPSVVLWGDSHANALTPALDFVARQEDLGGIVFADAACAPLLDVHRSDVGDKWKNCAALAIRAIDYIRKNRDQISTVVLSARWALAATGKGSVGENSRPAPLKIVSSSQRRSSVDVFRYGLERTVSKLNEYDIDVVILGGVPEIGWHVPKSLARAANKGMKPPRVPSLSDFRDRNSSAEDVMLEIAVRFDVHLIDLAPIFCSPKCKVVYRGKPIYRDDDHLSHFGAHRFLGPPLSKILLPKVAASRGVAGEEWIPLRHPP</sequence>
<keyword evidence="1" id="KW-0472">Membrane</keyword>
<accession>A0ABT2LUL3</accession>
<evidence type="ECO:0000256" key="1">
    <source>
        <dbReference type="SAM" id="Phobius"/>
    </source>
</evidence>
<evidence type="ECO:0000313" key="5">
    <source>
        <dbReference type="Proteomes" id="UP001320831"/>
    </source>
</evidence>
<feature type="transmembrane region" description="Helical" evidence="1">
    <location>
        <begin position="258"/>
        <end position="275"/>
    </location>
</feature>
<protein>
    <submittedName>
        <fullName evidence="4">Acyltransferase</fullName>
    </submittedName>
</protein>
<dbReference type="InterPro" id="IPR043968">
    <property type="entry name" value="SGNH"/>
</dbReference>
<keyword evidence="4" id="KW-0808">Transferase</keyword>
<keyword evidence="1" id="KW-1133">Transmembrane helix</keyword>
<feature type="transmembrane region" description="Helical" evidence="1">
    <location>
        <begin position="318"/>
        <end position="338"/>
    </location>
</feature>
<evidence type="ECO:0000313" key="4">
    <source>
        <dbReference type="EMBL" id="MCT7378216.1"/>
    </source>
</evidence>
<keyword evidence="5" id="KW-1185">Reference proteome</keyword>
<dbReference type="GO" id="GO:0016746">
    <property type="term" value="F:acyltransferase activity"/>
    <property type="evidence" value="ECO:0007669"/>
    <property type="project" value="UniProtKB-KW"/>
</dbReference>
<keyword evidence="1" id="KW-0812">Transmembrane</keyword>
<dbReference type="Pfam" id="PF01757">
    <property type="entry name" value="Acyl_transf_3"/>
    <property type="match status" value="1"/>
</dbReference>
<gene>
    <name evidence="4" type="ORF">N5A92_24700</name>
</gene>
<dbReference type="PANTHER" id="PTHR23028">
    <property type="entry name" value="ACETYLTRANSFERASE"/>
    <property type="match status" value="1"/>
</dbReference>
<feature type="domain" description="Acyltransferase 3" evidence="2">
    <location>
        <begin position="18"/>
        <end position="336"/>
    </location>
</feature>
<feature type="transmembrane region" description="Helical" evidence="1">
    <location>
        <begin position="43"/>
        <end position="63"/>
    </location>
</feature>
<evidence type="ECO:0000259" key="2">
    <source>
        <dbReference type="Pfam" id="PF01757"/>
    </source>
</evidence>
<keyword evidence="4" id="KW-0012">Acyltransferase</keyword>
<dbReference type="PANTHER" id="PTHR23028:SF53">
    <property type="entry name" value="ACYL_TRANSF_3 DOMAIN-CONTAINING PROTEIN"/>
    <property type="match status" value="1"/>
</dbReference>
<name>A0ABT2LUL3_9HYPH</name>
<feature type="transmembrane region" description="Helical" evidence="1">
    <location>
        <begin position="176"/>
        <end position="193"/>
    </location>
</feature>
<proteinExistence type="predicted"/>
<feature type="transmembrane region" description="Helical" evidence="1">
    <location>
        <begin position="84"/>
        <end position="104"/>
    </location>
</feature>
<feature type="transmembrane region" description="Helical" evidence="1">
    <location>
        <begin position="287"/>
        <end position="306"/>
    </location>
</feature>
<feature type="domain" description="SGNH" evidence="3">
    <location>
        <begin position="406"/>
        <end position="643"/>
    </location>
</feature>